<name>A4S4R9_OSTLU</name>
<dbReference type="EMBL" id="CP000591">
    <property type="protein sequence ID" value="ABO98609.1"/>
    <property type="molecule type" value="Genomic_DNA"/>
</dbReference>
<dbReference type="PANTHER" id="PTHR43333:SF1">
    <property type="entry name" value="D-ISOMER SPECIFIC 2-HYDROXYACID DEHYDROGENASE NAD-BINDING DOMAIN-CONTAINING PROTEIN"/>
    <property type="match status" value="1"/>
</dbReference>
<evidence type="ECO:0000256" key="1">
    <source>
        <dbReference type="ARBA" id="ARBA00023002"/>
    </source>
</evidence>
<dbReference type="SUPFAM" id="SSF51735">
    <property type="entry name" value="NAD(P)-binding Rossmann-fold domains"/>
    <property type="match status" value="1"/>
</dbReference>
<keyword evidence="5" id="KW-1185">Reference proteome</keyword>
<keyword evidence="1" id="KW-0560">Oxidoreductase</keyword>
<organism evidence="4 5">
    <name type="scientific">Ostreococcus lucimarinus (strain CCE9901)</name>
    <dbReference type="NCBI Taxonomy" id="436017"/>
    <lineage>
        <taxon>Eukaryota</taxon>
        <taxon>Viridiplantae</taxon>
        <taxon>Chlorophyta</taxon>
        <taxon>Mamiellophyceae</taxon>
        <taxon>Mamiellales</taxon>
        <taxon>Bathycoccaceae</taxon>
        <taxon>Ostreococcus</taxon>
    </lineage>
</organism>
<dbReference type="InterPro" id="IPR006140">
    <property type="entry name" value="D-isomer_DH_NAD-bd"/>
</dbReference>
<evidence type="ECO:0000259" key="3">
    <source>
        <dbReference type="Pfam" id="PF02826"/>
    </source>
</evidence>
<dbReference type="eggNOG" id="KOG0068">
    <property type="taxonomic scope" value="Eukaryota"/>
</dbReference>
<reference evidence="4 5" key="1">
    <citation type="journal article" date="2007" name="Proc. Natl. Acad. Sci. U.S.A.">
        <title>The tiny eukaryote Ostreococcus provides genomic insights into the paradox of plankton speciation.</title>
        <authorList>
            <person name="Palenik B."/>
            <person name="Grimwood J."/>
            <person name="Aerts A."/>
            <person name="Rouze P."/>
            <person name="Salamov A."/>
            <person name="Putnam N."/>
            <person name="Dupont C."/>
            <person name="Jorgensen R."/>
            <person name="Derelle E."/>
            <person name="Rombauts S."/>
            <person name="Zhou K."/>
            <person name="Otillar R."/>
            <person name="Merchant S.S."/>
            <person name="Podell S."/>
            <person name="Gaasterland T."/>
            <person name="Napoli C."/>
            <person name="Gendler K."/>
            <person name="Manuell A."/>
            <person name="Tai V."/>
            <person name="Vallon O."/>
            <person name="Piganeau G."/>
            <person name="Jancek S."/>
            <person name="Heijde M."/>
            <person name="Jabbari K."/>
            <person name="Bowler C."/>
            <person name="Lohr M."/>
            <person name="Robbens S."/>
            <person name="Werner G."/>
            <person name="Dubchak I."/>
            <person name="Pazour G.J."/>
            <person name="Ren Q."/>
            <person name="Paulsen I."/>
            <person name="Delwiche C."/>
            <person name="Schmutz J."/>
            <person name="Rokhsar D."/>
            <person name="Van de Peer Y."/>
            <person name="Moreau H."/>
            <person name="Grigoriev I.V."/>
        </authorList>
    </citation>
    <scope>NUCLEOTIDE SEQUENCE [LARGE SCALE GENOMIC DNA]</scope>
    <source>
        <strain evidence="4 5">CCE9901</strain>
    </source>
</reference>
<sequence>MTTQSATTTTARSATTTATTTLCVVTHEKLLNSRPLTERLRAETPRAFDVVVVSNEEEIDKMRRERADGDLAMLWWFATKEVTTAFASRRDVAERVKWMHSGSAGVDHLMAIPSVREHASTLTNGRGAFSASLGEWGVFACMHFAKRVDAMRAAQRRKEWIRMTVGLIEGKKLVIVGYGDIGQHVARRAKAMGMKVCAVRRTPEKTDPNDDYVENVVGFHALKETCAKADYVLVALPSTEETDKMINADVLSAMKDTAVLINVGRGSTVDEDALVDALRNKKIAGAALDVFAVEPLPSDHPFYTMENVLMSFHCADLTSDYHDLALDCFIKHAEQYATNAPFTNVVDKRLGY</sequence>
<protein>
    <recommendedName>
        <fullName evidence="3">D-isomer specific 2-hydroxyacid dehydrogenase NAD-binding domain-containing protein</fullName>
    </recommendedName>
</protein>
<gene>
    <name evidence="4" type="ORF">OSTLU_26506</name>
</gene>
<dbReference type="HOGENOM" id="CLU_019796_1_0_1"/>
<dbReference type="Proteomes" id="UP000001568">
    <property type="component" value="Chromosome 11"/>
</dbReference>
<dbReference type="AlphaFoldDB" id="A4S4R9"/>
<evidence type="ECO:0000313" key="5">
    <source>
        <dbReference type="Proteomes" id="UP000001568"/>
    </source>
</evidence>
<accession>A4S4R9</accession>
<dbReference type="KEGG" id="olu:OSTLU_26506"/>
<dbReference type="CDD" id="cd05300">
    <property type="entry name" value="2-Hacid_dh_1"/>
    <property type="match status" value="1"/>
</dbReference>
<evidence type="ECO:0000256" key="2">
    <source>
        <dbReference type="ARBA" id="ARBA00023027"/>
    </source>
</evidence>
<feature type="domain" description="D-isomer specific 2-hydroxyacid dehydrogenase NAD-binding" evidence="3">
    <location>
        <begin position="140"/>
        <end position="315"/>
    </location>
</feature>
<proteinExistence type="predicted"/>
<dbReference type="RefSeq" id="XP_001420316.1">
    <property type="nucleotide sequence ID" value="XM_001420279.1"/>
</dbReference>
<evidence type="ECO:0000313" key="4">
    <source>
        <dbReference type="EMBL" id="ABO98609.1"/>
    </source>
</evidence>
<dbReference type="InterPro" id="IPR036291">
    <property type="entry name" value="NAD(P)-bd_dom_sf"/>
</dbReference>
<dbReference type="GO" id="GO:0016491">
    <property type="term" value="F:oxidoreductase activity"/>
    <property type="evidence" value="ECO:0007669"/>
    <property type="project" value="UniProtKB-KW"/>
</dbReference>
<dbReference type="OMA" id="VQMAEYV"/>
<dbReference type="Pfam" id="PF02826">
    <property type="entry name" value="2-Hacid_dh_C"/>
    <property type="match status" value="1"/>
</dbReference>
<keyword evidence="2" id="KW-0520">NAD</keyword>
<dbReference type="Gene3D" id="3.40.50.720">
    <property type="entry name" value="NAD(P)-binding Rossmann-like Domain"/>
    <property type="match status" value="2"/>
</dbReference>
<dbReference type="GO" id="GO:0051287">
    <property type="term" value="F:NAD binding"/>
    <property type="evidence" value="ECO:0007669"/>
    <property type="project" value="InterPro"/>
</dbReference>
<dbReference type="PANTHER" id="PTHR43333">
    <property type="entry name" value="2-HACID_DH_C DOMAIN-CONTAINING PROTEIN"/>
    <property type="match status" value="1"/>
</dbReference>
<dbReference type="GeneID" id="5004370"/>
<dbReference type="STRING" id="436017.A4S4R9"/>
<dbReference type="Gramene" id="ABO98609">
    <property type="protein sequence ID" value="ABO98609"/>
    <property type="gene ID" value="OSTLU_26506"/>
</dbReference>
<dbReference type="OrthoDB" id="496145at2759"/>